<name>A0A067BSW1_SAPPC</name>
<proteinExistence type="predicted"/>
<accession>A0A067BSW1</accession>
<dbReference type="RefSeq" id="XP_012211920.1">
    <property type="nucleotide sequence ID" value="XM_012356530.1"/>
</dbReference>
<dbReference type="OrthoDB" id="89842at2759"/>
<dbReference type="KEGG" id="spar:SPRG_17196"/>
<evidence type="ECO:0000313" key="1">
    <source>
        <dbReference type="EMBL" id="KDO17376.1"/>
    </source>
</evidence>
<dbReference type="Proteomes" id="UP000030745">
    <property type="component" value="Unassembled WGS sequence"/>
</dbReference>
<reference evidence="1 2" key="1">
    <citation type="journal article" date="2013" name="PLoS Genet.">
        <title>Distinctive expansion of potential virulence genes in the genome of the oomycete fish pathogen Saprolegnia parasitica.</title>
        <authorList>
            <person name="Jiang R.H."/>
            <person name="de Bruijn I."/>
            <person name="Haas B.J."/>
            <person name="Belmonte R."/>
            <person name="Lobach L."/>
            <person name="Christie J."/>
            <person name="van den Ackerveken G."/>
            <person name="Bottin A."/>
            <person name="Bulone V."/>
            <person name="Diaz-Moreno S.M."/>
            <person name="Dumas B."/>
            <person name="Fan L."/>
            <person name="Gaulin E."/>
            <person name="Govers F."/>
            <person name="Grenville-Briggs L.J."/>
            <person name="Horner N.R."/>
            <person name="Levin J.Z."/>
            <person name="Mammella M."/>
            <person name="Meijer H.J."/>
            <person name="Morris P."/>
            <person name="Nusbaum C."/>
            <person name="Oome S."/>
            <person name="Phillips A.J."/>
            <person name="van Rooyen D."/>
            <person name="Rzeszutek E."/>
            <person name="Saraiva M."/>
            <person name="Secombes C.J."/>
            <person name="Seidl M.F."/>
            <person name="Snel B."/>
            <person name="Stassen J.H."/>
            <person name="Sykes S."/>
            <person name="Tripathy S."/>
            <person name="van den Berg H."/>
            <person name="Vega-Arreguin J.C."/>
            <person name="Wawra S."/>
            <person name="Young S.K."/>
            <person name="Zeng Q."/>
            <person name="Dieguez-Uribeondo J."/>
            <person name="Russ C."/>
            <person name="Tyler B.M."/>
            <person name="van West P."/>
        </authorList>
    </citation>
    <scope>NUCLEOTIDE SEQUENCE [LARGE SCALE GENOMIC DNA]</scope>
    <source>
        <strain evidence="1 2">CBS 223.65</strain>
    </source>
</reference>
<dbReference type="GeneID" id="24138753"/>
<dbReference type="AlphaFoldDB" id="A0A067BSW1"/>
<gene>
    <name evidence="1" type="ORF">SPRG_17196</name>
</gene>
<keyword evidence="2" id="KW-1185">Reference proteome</keyword>
<evidence type="ECO:0000313" key="2">
    <source>
        <dbReference type="Proteomes" id="UP000030745"/>
    </source>
</evidence>
<organism evidence="1 2">
    <name type="scientific">Saprolegnia parasitica (strain CBS 223.65)</name>
    <dbReference type="NCBI Taxonomy" id="695850"/>
    <lineage>
        <taxon>Eukaryota</taxon>
        <taxon>Sar</taxon>
        <taxon>Stramenopiles</taxon>
        <taxon>Oomycota</taxon>
        <taxon>Saprolegniomycetes</taxon>
        <taxon>Saprolegniales</taxon>
        <taxon>Saprolegniaceae</taxon>
        <taxon>Saprolegnia</taxon>
    </lineage>
</organism>
<dbReference type="VEuPathDB" id="FungiDB:SPRG_17196"/>
<dbReference type="EMBL" id="KK583683">
    <property type="protein sequence ID" value="KDO17376.1"/>
    <property type="molecule type" value="Genomic_DNA"/>
</dbReference>
<protein>
    <submittedName>
        <fullName evidence="1">Uncharacterized protein</fullName>
    </submittedName>
</protein>
<sequence>MTTVSKRVSEVEDMDQTRKLTPYAAKEYADQKKKALQHLAVEQRPVLRQLHMPCRHLIRVLAFLDLRDRIIDCFHPMFLFENYKKAVAEVSYKLPLFDRAVPNRAVLAPPGQTTLKAHC</sequence>